<evidence type="ECO:0000313" key="1">
    <source>
        <dbReference type="EMBL" id="PNJ02397.1"/>
    </source>
</evidence>
<feature type="non-terminal residue" evidence="1">
    <location>
        <position position="1"/>
    </location>
</feature>
<dbReference type="EMBL" id="NDHI03003828">
    <property type="protein sequence ID" value="PNJ02397.1"/>
    <property type="molecule type" value="Genomic_DNA"/>
</dbReference>
<organism evidence="1">
    <name type="scientific">Pongo abelii</name>
    <name type="common">Sumatran orangutan</name>
    <name type="synonym">Pongo pygmaeus abelii</name>
    <dbReference type="NCBI Taxonomy" id="9601"/>
    <lineage>
        <taxon>Eukaryota</taxon>
        <taxon>Metazoa</taxon>
        <taxon>Chordata</taxon>
        <taxon>Craniata</taxon>
        <taxon>Vertebrata</taxon>
        <taxon>Euteleostomi</taxon>
        <taxon>Mammalia</taxon>
        <taxon>Eutheria</taxon>
        <taxon>Euarchontoglires</taxon>
        <taxon>Primates</taxon>
        <taxon>Haplorrhini</taxon>
        <taxon>Catarrhini</taxon>
        <taxon>Hominidae</taxon>
        <taxon>Pongo</taxon>
    </lineage>
</organism>
<protein>
    <submittedName>
        <fullName evidence="1">PIGQ isoform 17</fullName>
    </submittedName>
</protein>
<proteinExistence type="predicted"/>
<accession>A0A2J8R1L9</accession>
<gene>
    <name evidence="1" type="ORF">CR201_G0054902</name>
</gene>
<comment type="caution">
    <text evidence="1">The sequence shown here is derived from an EMBL/GenBank/DDBJ whole genome shotgun (WGS) entry which is preliminary data.</text>
</comment>
<dbReference type="AlphaFoldDB" id="A0A2J8R1L9"/>
<name>A0A2J8R1L9_PONAB</name>
<sequence length="71" mass="7660">ENPAQLMRCGPALVSAGLGRPTRWPLCCWTWPWASCCCPGSTGEAASGIWPTPSFLWLTTWPRSSSTCCNG</sequence>
<reference evidence="1" key="1">
    <citation type="submission" date="2017-12" db="EMBL/GenBank/DDBJ databases">
        <title>High-resolution comparative analysis of great ape genomes.</title>
        <authorList>
            <person name="Pollen A."/>
            <person name="Hastie A."/>
            <person name="Hormozdiari F."/>
            <person name="Dougherty M."/>
            <person name="Liu R."/>
            <person name="Chaisson M."/>
            <person name="Hoppe E."/>
            <person name="Hill C."/>
            <person name="Pang A."/>
            <person name="Hillier L."/>
            <person name="Baker C."/>
            <person name="Armstrong J."/>
            <person name="Shendure J."/>
            <person name="Paten B."/>
            <person name="Wilson R."/>
            <person name="Chao H."/>
            <person name="Schneider V."/>
            <person name="Ventura M."/>
            <person name="Kronenberg Z."/>
            <person name="Murali S."/>
            <person name="Gordon D."/>
            <person name="Cantsilieris S."/>
            <person name="Munson K."/>
            <person name="Nelson B."/>
            <person name="Raja A."/>
            <person name="Underwood J."/>
            <person name="Diekhans M."/>
            <person name="Fiddes I."/>
            <person name="Haussler D."/>
            <person name="Eichler E."/>
        </authorList>
    </citation>
    <scope>NUCLEOTIDE SEQUENCE [LARGE SCALE GENOMIC DNA]</scope>
    <source>
        <strain evidence="1">Susie</strain>
    </source>
</reference>